<evidence type="ECO:0000313" key="2">
    <source>
        <dbReference type="Proteomes" id="UP000054653"/>
    </source>
</evidence>
<dbReference type="Proteomes" id="UP000054653">
    <property type="component" value="Unassembled WGS sequence"/>
</dbReference>
<gene>
    <name evidence="1" type="ORF">T03_62</name>
</gene>
<sequence>MSYVKLLNAFTVITSHNSSFTFSSLGSGLFLNNLHNNTEHKIGNFTIIKNLYTVMIYIQTLALMQGTSSGERGGYKDIVTNIADNIVYVAYHILIHHMAII</sequence>
<dbReference type="AlphaFoldDB" id="A0A0V1D2P9"/>
<organism evidence="1 2">
    <name type="scientific">Trichinella britovi</name>
    <name type="common">Parasitic roundworm</name>
    <dbReference type="NCBI Taxonomy" id="45882"/>
    <lineage>
        <taxon>Eukaryota</taxon>
        <taxon>Metazoa</taxon>
        <taxon>Ecdysozoa</taxon>
        <taxon>Nematoda</taxon>
        <taxon>Enoplea</taxon>
        <taxon>Dorylaimia</taxon>
        <taxon>Trichinellida</taxon>
        <taxon>Trichinellidae</taxon>
        <taxon>Trichinella</taxon>
    </lineage>
</organism>
<comment type="caution">
    <text evidence="1">The sequence shown here is derived from an EMBL/GenBank/DDBJ whole genome shotgun (WGS) entry which is preliminary data.</text>
</comment>
<keyword evidence="2" id="KW-1185">Reference proteome</keyword>
<name>A0A0V1D2P9_TRIBR</name>
<dbReference type="EMBL" id="JYDI01000051">
    <property type="protein sequence ID" value="KRY55739.1"/>
    <property type="molecule type" value="Genomic_DNA"/>
</dbReference>
<reference evidence="1 2" key="1">
    <citation type="submission" date="2015-01" db="EMBL/GenBank/DDBJ databases">
        <title>Evolution of Trichinella species and genotypes.</title>
        <authorList>
            <person name="Korhonen P.K."/>
            <person name="Edoardo P."/>
            <person name="Giuseppe L.R."/>
            <person name="Gasser R.B."/>
        </authorList>
    </citation>
    <scope>NUCLEOTIDE SEQUENCE [LARGE SCALE GENOMIC DNA]</scope>
    <source>
        <strain evidence="1">ISS120</strain>
    </source>
</reference>
<protein>
    <submittedName>
        <fullName evidence="1">Uncharacterized protein</fullName>
    </submittedName>
</protein>
<evidence type="ECO:0000313" key="1">
    <source>
        <dbReference type="EMBL" id="KRY55739.1"/>
    </source>
</evidence>
<proteinExistence type="predicted"/>
<accession>A0A0V1D2P9</accession>